<evidence type="ECO:0000313" key="2">
    <source>
        <dbReference type="RefSeq" id="XP_073928142.1"/>
    </source>
</evidence>
<dbReference type="RefSeq" id="XP_073928142.1">
    <property type="nucleotide sequence ID" value="XM_074072041.1"/>
</dbReference>
<accession>A0AC58MFH5</accession>
<keyword evidence="1" id="KW-1185">Reference proteome</keyword>
<gene>
    <name evidence="2" type="primary">Hjurp</name>
</gene>
<proteinExistence type="predicted"/>
<sequence>MEDKGLKEDELLRKLKNSRSRFQIRMQQLIEKYNQPFEDDPLVQMATLTYETPQGLRIWGGKLIKERRKGQIQDPLVNEVDRTDGPVQAEAKGNEHSLHCIQVLGTDSESSDAKAPLDQEDPFACALMPAVPWSPLKDELRRKYLTQVDLLLQDASVFEDADKGSGKDTAMTLVPSLASPAVPAPGHCGNISTMNPGDPAKPVSSPREWDPSSPCPTSMAVASGNDSLSLLETSSNSCLSSQTLEASDICNVTISDLYAGMLHSMSRLLSMKPSSIISTKTFIVQNWNPRRRLLHRGKVCLNETYCQRARRSQRSSKERAVPCPKPREKSGTLRDCRNLLHVTRHRTGLKLEKAFLEGNKPQIQKLDPSCKMLQMTPQKRSSLTYLNFNSVHRFDQENRLMALKWLISPVKMFSKPRMLQGPAENRYKEIESKFDKLHQECCPYPRQQQPHLTCPPNSWAMDVYRGGSLSPGSPQGLETYRLSLPFSCSKAKSLSEAFENLGKRSVEEGSFLPKSGLSPLISKGLPSQSPGHSQQTFRKTVPPRKAISVPRTGPLGDERNRYDKIEEEFDRLHQKCCQTSPRQPKVPLQVGVSPGKASAEVQCQARDSLGNFRLDSCSQSFQKLKPSPQGYTGSPRGLPTSEAPLSACTAWASTTRDPQVPAKRRRLSYPQVCERHADSQDSSGSRDKTVPRPGE</sequence>
<name>A0AC58MFH5_CASCN</name>
<reference evidence="2" key="1">
    <citation type="submission" date="2025-08" db="UniProtKB">
        <authorList>
            <consortium name="RefSeq"/>
        </authorList>
    </citation>
    <scope>IDENTIFICATION</scope>
</reference>
<evidence type="ECO:0000313" key="1">
    <source>
        <dbReference type="Proteomes" id="UP001732720"/>
    </source>
</evidence>
<organism evidence="1 2">
    <name type="scientific">Castor canadensis</name>
    <name type="common">American beaver</name>
    <dbReference type="NCBI Taxonomy" id="51338"/>
    <lineage>
        <taxon>Eukaryota</taxon>
        <taxon>Metazoa</taxon>
        <taxon>Chordata</taxon>
        <taxon>Craniata</taxon>
        <taxon>Vertebrata</taxon>
        <taxon>Euteleostomi</taxon>
        <taxon>Mammalia</taxon>
        <taxon>Eutheria</taxon>
        <taxon>Euarchontoglires</taxon>
        <taxon>Glires</taxon>
        <taxon>Rodentia</taxon>
        <taxon>Castorimorpha</taxon>
        <taxon>Castoridae</taxon>
        <taxon>Castor</taxon>
    </lineage>
</organism>
<protein>
    <submittedName>
        <fullName evidence="2">Holliday junction recognition protein isoform X1</fullName>
    </submittedName>
</protein>
<dbReference type="Proteomes" id="UP001732720">
    <property type="component" value="Chromosome 4"/>
</dbReference>